<dbReference type="InterPro" id="IPR050450">
    <property type="entry name" value="COX15/CtaA_HemeA_synthase"/>
</dbReference>
<protein>
    <submittedName>
        <fullName evidence="13">Heme A synthase</fullName>
    </submittedName>
</protein>
<feature type="transmembrane region" description="Helical" evidence="12">
    <location>
        <begin position="169"/>
        <end position="187"/>
    </location>
</feature>
<dbReference type="Proteomes" id="UP001596132">
    <property type="component" value="Unassembled WGS sequence"/>
</dbReference>
<keyword evidence="6" id="KW-0560">Oxidoreductase</keyword>
<dbReference type="PANTHER" id="PTHR35457:SF1">
    <property type="entry name" value="HEME A SYNTHASE"/>
    <property type="match status" value="1"/>
</dbReference>
<dbReference type="InterPro" id="IPR003780">
    <property type="entry name" value="COX15/CtaA_fam"/>
</dbReference>
<dbReference type="EMBL" id="JBHSPP010000008">
    <property type="protein sequence ID" value="MFC5706094.1"/>
    <property type="molecule type" value="Genomic_DNA"/>
</dbReference>
<keyword evidence="10" id="KW-1015">Disulfide bond</keyword>
<dbReference type="Pfam" id="PF02628">
    <property type="entry name" value="COX15-CtaA"/>
    <property type="match status" value="1"/>
</dbReference>
<evidence type="ECO:0000256" key="2">
    <source>
        <dbReference type="ARBA" id="ARBA00022475"/>
    </source>
</evidence>
<comment type="pathway">
    <text evidence="11">Porphyrin-containing compound metabolism.</text>
</comment>
<sequence length="342" mass="36750">MNIQKRLASAAIALAVVVILLGAYTRLTDAGLGCPDWPGCYGSLVIPQAAHAEQAALRYPDSPLEPHKARSEMVHRYFAGALGSVIVVLFVLGWRQGGRLRRLSGGLLMLVVGQAALGMWTVTLALHPLVVTMHLLGGFLLLTLLWLYRVELMNDAANRPVVCGQRLPWLGNLACGALLLQIALGGWTSSNYAAMACVELPVCQAGWRDQLEWGEAFHLPLGHASYEFGVLSKEARQTIQIAHRLGALATTLLVGTFAFGLIRHGAALRPVLRSLGILLLALLLVQIVLGLANIHLALPLVNALAHNLVAAHLLVLCVLSRRAISHLSILPLLSPNAIRSRS</sequence>
<dbReference type="PANTHER" id="PTHR35457">
    <property type="entry name" value="HEME A SYNTHASE"/>
    <property type="match status" value="1"/>
</dbReference>
<feature type="transmembrane region" description="Helical" evidence="12">
    <location>
        <begin position="7"/>
        <end position="27"/>
    </location>
</feature>
<keyword evidence="4" id="KW-0479">Metal-binding</keyword>
<evidence type="ECO:0000256" key="1">
    <source>
        <dbReference type="ARBA" id="ARBA00004141"/>
    </source>
</evidence>
<evidence type="ECO:0000256" key="5">
    <source>
        <dbReference type="ARBA" id="ARBA00022989"/>
    </source>
</evidence>
<accession>A0ABW0YEQ2</accession>
<evidence type="ECO:0000256" key="10">
    <source>
        <dbReference type="ARBA" id="ARBA00023157"/>
    </source>
</evidence>
<feature type="transmembrane region" description="Helical" evidence="12">
    <location>
        <begin position="129"/>
        <end position="148"/>
    </location>
</feature>
<name>A0ABW0YEQ2_9GAMM</name>
<evidence type="ECO:0000256" key="3">
    <source>
        <dbReference type="ARBA" id="ARBA00022692"/>
    </source>
</evidence>
<evidence type="ECO:0000256" key="12">
    <source>
        <dbReference type="SAM" id="Phobius"/>
    </source>
</evidence>
<keyword evidence="9 12" id="KW-0472">Membrane</keyword>
<evidence type="ECO:0000256" key="7">
    <source>
        <dbReference type="ARBA" id="ARBA00023004"/>
    </source>
</evidence>
<evidence type="ECO:0000313" key="13">
    <source>
        <dbReference type="EMBL" id="MFC5706094.1"/>
    </source>
</evidence>
<keyword evidence="7" id="KW-0408">Iron</keyword>
<comment type="subcellular location">
    <subcellularLocation>
        <location evidence="1">Membrane</location>
        <topology evidence="1">Multi-pass membrane protein</topology>
    </subcellularLocation>
</comment>
<evidence type="ECO:0000256" key="6">
    <source>
        <dbReference type="ARBA" id="ARBA00023002"/>
    </source>
</evidence>
<evidence type="ECO:0000256" key="4">
    <source>
        <dbReference type="ARBA" id="ARBA00022723"/>
    </source>
</evidence>
<evidence type="ECO:0000256" key="9">
    <source>
        <dbReference type="ARBA" id="ARBA00023136"/>
    </source>
</evidence>
<organism evidence="13 14">
    <name type="scientific">Aeromonas eucrenophila</name>
    <dbReference type="NCBI Taxonomy" id="649"/>
    <lineage>
        <taxon>Bacteria</taxon>
        <taxon>Pseudomonadati</taxon>
        <taxon>Pseudomonadota</taxon>
        <taxon>Gammaproteobacteria</taxon>
        <taxon>Aeromonadales</taxon>
        <taxon>Aeromonadaceae</taxon>
        <taxon>Aeromonas</taxon>
    </lineage>
</organism>
<feature type="transmembrane region" description="Helical" evidence="12">
    <location>
        <begin position="274"/>
        <end position="294"/>
    </location>
</feature>
<gene>
    <name evidence="13" type="ORF">ACFPVW_08485</name>
</gene>
<feature type="transmembrane region" description="Helical" evidence="12">
    <location>
        <begin position="106"/>
        <end position="123"/>
    </location>
</feature>
<proteinExistence type="predicted"/>
<keyword evidence="5 12" id="KW-1133">Transmembrane helix</keyword>
<dbReference type="RefSeq" id="WP_042641173.1">
    <property type="nucleotide sequence ID" value="NZ_CDDF01000008.1"/>
</dbReference>
<reference evidence="14" key="1">
    <citation type="journal article" date="2019" name="Int. J. Syst. Evol. Microbiol.">
        <title>The Global Catalogue of Microorganisms (GCM) 10K type strain sequencing project: providing services to taxonomists for standard genome sequencing and annotation.</title>
        <authorList>
            <consortium name="The Broad Institute Genomics Platform"/>
            <consortium name="The Broad Institute Genome Sequencing Center for Infectious Disease"/>
            <person name="Wu L."/>
            <person name="Ma J."/>
        </authorList>
    </citation>
    <scope>NUCLEOTIDE SEQUENCE [LARGE SCALE GENOMIC DNA]</scope>
    <source>
        <strain evidence="14">KCTC 15012</strain>
    </source>
</reference>
<keyword evidence="8" id="KW-0350">Heme biosynthesis</keyword>
<evidence type="ECO:0000256" key="11">
    <source>
        <dbReference type="ARBA" id="ARBA00023444"/>
    </source>
</evidence>
<keyword evidence="3 12" id="KW-0812">Transmembrane</keyword>
<evidence type="ECO:0000313" key="14">
    <source>
        <dbReference type="Proteomes" id="UP001596132"/>
    </source>
</evidence>
<feature type="transmembrane region" description="Helical" evidence="12">
    <location>
        <begin position="241"/>
        <end position="262"/>
    </location>
</feature>
<comment type="caution">
    <text evidence="13">The sequence shown here is derived from an EMBL/GenBank/DDBJ whole genome shotgun (WGS) entry which is preliminary data.</text>
</comment>
<keyword evidence="14" id="KW-1185">Reference proteome</keyword>
<keyword evidence="2" id="KW-1003">Cell membrane</keyword>
<evidence type="ECO:0000256" key="8">
    <source>
        <dbReference type="ARBA" id="ARBA00023133"/>
    </source>
</evidence>
<feature type="transmembrane region" description="Helical" evidence="12">
    <location>
        <begin position="74"/>
        <end position="94"/>
    </location>
</feature>